<dbReference type="EMBL" id="LBXD01000027">
    <property type="protein sequence ID" value="KKR23201.1"/>
    <property type="molecule type" value="Genomic_DNA"/>
</dbReference>
<organism evidence="1 2">
    <name type="scientific">Candidatus Yanofskybacteria bacterium GW2011_GWD2_39_48</name>
    <dbReference type="NCBI Taxonomy" id="1619031"/>
    <lineage>
        <taxon>Bacteria</taxon>
        <taxon>Candidatus Yanofskyibacteriota</taxon>
    </lineage>
</organism>
<dbReference type="Proteomes" id="UP000034764">
    <property type="component" value="Unassembled WGS sequence"/>
</dbReference>
<evidence type="ECO:0000313" key="1">
    <source>
        <dbReference type="EMBL" id="KKR23201.1"/>
    </source>
</evidence>
<dbReference type="AlphaFoldDB" id="A0A0G0PDK3"/>
<comment type="caution">
    <text evidence="1">The sequence shown here is derived from an EMBL/GenBank/DDBJ whole genome shotgun (WGS) entry which is preliminary data.</text>
</comment>
<proteinExistence type="predicted"/>
<sequence>MMESPIQGWTHPELREGEVYSHNTTSAFISSQRWTTARIGKVAYTVGGKPFQPDNGADLYPVFVQRSEIEAAGETILDWV</sequence>
<protein>
    <submittedName>
        <fullName evidence="1">Uncharacterized protein</fullName>
    </submittedName>
</protein>
<evidence type="ECO:0000313" key="2">
    <source>
        <dbReference type="Proteomes" id="UP000034764"/>
    </source>
</evidence>
<gene>
    <name evidence="1" type="ORF">UT53_C0027G0005</name>
</gene>
<name>A0A0G0PDK3_9BACT</name>
<accession>A0A0G0PDK3</accession>
<reference evidence="1 2" key="1">
    <citation type="journal article" date="2015" name="Nature">
        <title>rRNA introns, odd ribosomes, and small enigmatic genomes across a large radiation of phyla.</title>
        <authorList>
            <person name="Brown C.T."/>
            <person name="Hug L.A."/>
            <person name="Thomas B.C."/>
            <person name="Sharon I."/>
            <person name="Castelle C.J."/>
            <person name="Singh A."/>
            <person name="Wilkins M.J."/>
            <person name="Williams K.H."/>
            <person name="Banfield J.F."/>
        </authorList>
    </citation>
    <scope>NUCLEOTIDE SEQUENCE [LARGE SCALE GENOMIC DNA]</scope>
</reference>